<reference evidence="2" key="1">
    <citation type="journal article" date="2022" name="Cladistics">
        <title>Diversification of the phytophagous lineages of true bugs (Insecta: Hemiptera: Heteroptera) shortly after that of the flowering plants.</title>
        <authorList>
            <person name="Ye F."/>
            <person name="Kment P."/>
            <person name="Redei D."/>
            <person name="Luo J.Y."/>
            <person name="Wang Y.H."/>
            <person name="Kuechler S.M."/>
            <person name="Zhang W.W."/>
            <person name="Chen P.P."/>
            <person name="Wu H.Y."/>
            <person name="Wu Y.Z."/>
            <person name="Sun X.Y."/>
            <person name="Ding L."/>
            <person name="Wang Y.R."/>
            <person name="Xie Q."/>
        </authorList>
    </citation>
    <scope>NUCLEOTIDE SEQUENCE</scope>
</reference>
<evidence type="ECO:0000313" key="2">
    <source>
        <dbReference type="EMBL" id="UPI55309.1"/>
    </source>
</evidence>
<evidence type="ECO:0000256" key="1">
    <source>
        <dbReference type="SAM" id="Phobius"/>
    </source>
</evidence>
<dbReference type="EMBL" id="MW619719">
    <property type="protein sequence ID" value="UPI55309.1"/>
    <property type="molecule type" value="Genomic_DNA"/>
</dbReference>
<sequence>MFMSMTYSLSIMFMFMKTPMTMGSILVVSTLNMAMIMGINMQTFFFSYIMVIMMMSGMMVMFIYMSVVASNNKFNSSIIMTIVFITVTMISLKFTNPTTFKINNNEQLMLSNMTSNTQVTLTAIVMLLIVMIVVVTMVSTTKGPLRMSSN</sequence>
<proteinExistence type="predicted"/>
<geneLocation type="mitochondrion" evidence="2"/>
<keyword evidence="1" id="KW-0812">Transmembrane</keyword>
<accession>A0A8T9VZ50</accession>
<organism evidence="2">
    <name type="scientific">Neuroctenus sp</name>
    <dbReference type="NCBI Taxonomy" id="2931907"/>
    <lineage>
        <taxon>Eukaryota</taxon>
        <taxon>Metazoa</taxon>
        <taxon>Ecdysozoa</taxon>
        <taxon>Arthropoda</taxon>
        <taxon>Hexapoda</taxon>
        <taxon>Insecta</taxon>
        <taxon>Pterygota</taxon>
        <taxon>Neoptera</taxon>
        <taxon>Paraneoptera</taxon>
        <taxon>Hemiptera</taxon>
        <taxon>Heteroptera</taxon>
        <taxon>Panheteroptera</taxon>
        <taxon>Pentatomomorpha</taxon>
        <taxon>Aradoidea</taxon>
        <taxon>Aradidae</taxon>
        <taxon>Mezirinae</taxon>
        <taxon>Neuroctenus</taxon>
    </lineage>
</organism>
<feature type="transmembrane region" description="Helical" evidence="1">
    <location>
        <begin position="119"/>
        <end position="138"/>
    </location>
</feature>
<feature type="transmembrane region" description="Helical" evidence="1">
    <location>
        <begin position="74"/>
        <end position="92"/>
    </location>
</feature>
<keyword evidence="1" id="KW-0472">Membrane</keyword>
<feature type="transmembrane region" description="Helical" evidence="1">
    <location>
        <begin position="48"/>
        <end position="67"/>
    </location>
</feature>
<keyword evidence="1" id="KW-1133">Transmembrane helix</keyword>
<name>A0A8T9VZ50_9HEMI</name>
<protein>
    <submittedName>
        <fullName evidence="2">NADH dehydrogenase subunit 6</fullName>
    </submittedName>
</protein>
<keyword evidence="2" id="KW-0496">Mitochondrion</keyword>
<dbReference type="AlphaFoldDB" id="A0A8T9VZ50"/>